<evidence type="ECO:0000313" key="2">
    <source>
        <dbReference type="Proteomes" id="UP000026913"/>
    </source>
</evidence>
<keyword evidence="1" id="KW-0614">Plasmid</keyword>
<dbReference type="OrthoDB" id="8420327at2"/>
<evidence type="ECO:0000313" key="1">
    <source>
        <dbReference type="EMBL" id="AHZ73289.1"/>
    </source>
</evidence>
<dbReference type="RefSeq" id="WP_042933169.1">
    <property type="nucleotide sequence ID" value="NZ_CP005961.1"/>
</dbReference>
<gene>
    <name evidence="1" type="ORF">OU5_P0037</name>
</gene>
<protein>
    <submittedName>
        <fullName evidence="1">Uncharacterized protein</fullName>
    </submittedName>
</protein>
<sequence>MSDSNEILTLLGQAKIVAQKYRALTGKPLGITGEIAEFEAAHLLGLTLSGARQSGYDATEVRSGETWKIQIKGRCVKSTSAMGRLGSIDVTNEFDTVMLVLLDFNFNAIAIYEAQRDKVLSRLAEPGSKARNIRGSLGIQQFKSIATLRWKRTEPAKPASD</sequence>
<geneLocation type="plasmid" evidence="2"/>
<dbReference type="Proteomes" id="UP000026913">
    <property type="component" value="Plasmid unnamed"/>
</dbReference>
<proteinExistence type="predicted"/>
<name>A0A024EK37_9PSED</name>
<reference evidence="1 2" key="1">
    <citation type="journal article" date="2012" name="J. Bacteriol.">
        <title>Genome sequence of cold-adapted Pseudomonas mandelii strain JR-1.</title>
        <authorList>
            <person name="Jang S.H."/>
            <person name="Kim J."/>
            <person name="Kim J."/>
            <person name="Hong S."/>
            <person name="Lee C."/>
        </authorList>
    </citation>
    <scope>NUCLEOTIDE SEQUENCE [LARGE SCALE GENOMIC DNA]</scope>
    <source>
        <strain evidence="1 2">JR-1</strain>
        <plasmid evidence="2">Plasmid</plasmid>
    </source>
</reference>
<accession>A0A024EK37</accession>
<dbReference type="EMBL" id="CP005961">
    <property type="protein sequence ID" value="AHZ73289.1"/>
    <property type="molecule type" value="Genomic_DNA"/>
</dbReference>
<dbReference type="HOGENOM" id="CLU_123349_0_0_6"/>
<dbReference type="KEGG" id="pman:OU5_P0037"/>
<organism evidence="1 2">
    <name type="scientific">Pseudomonas mandelii JR-1</name>
    <dbReference type="NCBI Taxonomy" id="1147786"/>
    <lineage>
        <taxon>Bacteria</taxon>
        <taxon>Pseudomonadati</taxon>
        <taxon>Pseudomonadota</taxon>
        <taxon>Gammaproteobacteria</taxon>
        <taxon>Pseudomonadales</taxon>
        <taxon>Pseudomonadaceae</taxon>
        <taxon>Pseudomonas</taxon>
    </lineage>
</organism>
<dbReference type="AlphaFoldDB" id="A0A024EK37"/>